<dbReference type="InterPro" id="IPR043519">
    <property type="entry name" value="NT_sf"/>
</dbReference>
<gene>
    <name evidence="1" type="ORF">HA331_01400</name>
</gene>
<comment type="caution">
    <text evidence="1">The sequence shown here is derived from an EMBL/GenBank/DDBJ whole genome shotgun (WGS) entry which is preliminary data.</text>
</comment>
<evidence type="ECO:0000313" key="2">
    <source>
        <dbReference type="Proteomes" id="UP000617544"/>
    </source>
</evidence>
<evidence type="ECO:0000313" key="1">
    <source>
        <dbReference type="EMBL" id="HII60417.1"/>
    </source>
</evidence>
<name>A0A832SLS3_PYRHR</name>
<reference evidence="1" key="1">
    <citation type="journal article" date="2020" name="bioRxiv">
        <title>A rank-normalized archaeal taxonomy based on genome phylogeny resolves widespread incomplete and uneven classifications.</title>
        <authorList>
            <person name="Rinke C."/>
            <person name="Chuvochina M."/>
            <person name="Mussig A.J."/>
            <person name="Chaumeil P.-A."/>
            <person name="Waite D.W."/>
            <person name="Whitman W.B."/>
            <person name="Parks D.H."/>
            <person name="Hugenholtz P."/>
        </authorList>
    </citation>
    <scope>NUCLEOTIDE SEQUENCE</scope>
    <source>
        <strain evidence="1">UBA8834</strain>
    </source>
</reference>
<dbReference type="SUPFAM" id="SSF81301">
    <property type="entry name" value="Nucleotidyltransferase"/>
    <property type="match status" value="1"/>
</dbReference>
<dbReference type="EMBL" id="DUJN01000002">
    <property type="protein sequence ID" value="HII60417.1"/>
    <property type="molecule type" value="Genomic_DNA"/>
</dbReference>
<dbReference type="GeneID" id="1443742"/>
<protein>
    <submittedName>
        <fullName evidence="1">Uncharacterized protein</fullName>
    </submittedName>
</protein>
<organism evidence="1 2">
    <name type="scientific">Pyrococcus horikoshii</name>
    <dbReference type="NCBI Taxonomy" id="53953"/>
    <lineage>
        <taxon>Archaea</taxon>
        <taxon>Methanobacteriati</taxon>
        <taxon>Methanobacteriota</taxon>
        <taxon>Thermococci</taxon>
        <taxon>Thermococcales</taxon>
        <taxon>Thermococcaceae</taxon>
        <taxon>Pyrococcus</taxon>
    </lineage>
</organism>
<sequence>MDIKFLHDGVIILENKTLNKLDEFVIDAISILERYVEYVIVSGYVAILFGRARGTEDIDTIISRISFERFKEIYDDFISSNFEFLNGDDPQELYEMLQEGLPLRISKSGRIFPNLEIKFPKNELHLIALKERILVKAGQLNVYISPIELQIAYKLYLGSDRDYEDAYFLYELFKDAINKEKLEMFCRKLGVNPIE</sequence>
<proteinExistence type="predicted"/>
<dbReference type="RefSeq" id="WP_048053387.1">
    <property type="nucleotide sequence ID" value="NZ_DUJN01000002.1"/>
</dbReference>
<dbReference type="Proteomes" id="UP000617544">
    <property type="component" value="Unassembled WGS sequence"/>
</dbReference>
<dbReference type="Gene3D" id="3.30.460.40">
    <property type="match status" value="1"/>
</dbReference>
<accession>A0A832SLS3</accession>
<dbReference type="AlphaFoldDB" id="A0A832SLS3"/>